<dbReference type="PANTHER" id="PTHR30011:SF16">
    <property type="entry name" value="C2H2 FINGER DOMAIN TRANSCRIPTION FACTOR (EUROFUNG)-RELATED"/>
    <property type="match status" value="1"/>
</dbReference>
<dbReference type="Proteomes" id="UP001165368">
    <property type="component" value="Unassembled WGS sequence"/>
</dbReference>
<keyword evidence="1" id="KW-0285">Flavoprotein</keyword>
<accession>A0ABS9L7Z0</accession>
<dbReference type="InterPro" id="IPR016215">
    <property type="entry name" value="NTA_MOA"/>
</dbReference>
<comment type="caution">
    <text evidence="7">The sequence shown here is derived from an EMBL/GenBank/DDBJ whole genome shotgun (WGS) entry which is preliminary data.</text>
</comment>
<dbReference type="PIRSF" id="PIRSF000337">
    <property type="entry name" value="NTA_MOA"/>
    <property type="match status" value="1"/>
</dbReference>
<proteinExistence type="inferred from homology"/>
<dbReference type="EMBL" id="JAKLTQ010000007">
    <property type="protein sequence ID" value="MCG2622612.1"/>
    <property type="molecule type" value="Genomic_DNA"/>
</dbReference>
<keyword evidence="2" id="KW-0288">FMN</keyword>
<name>A0ABS9L7Z0_9MICC</name>
<sequence>MSDQPRRMFLSAFTISSPGHQSMGMWKLPGDKSHEYKSLKYWTDLAKRLDRGGFDTLFVADVLGIYDVYQDSPDPALKNAAQVPILDPVPAIAAMASVTENLGFGVTVALTYEQPYSFARRMSTLDHLTDGRIAWNIVTSYLDSAARNMNLDGQIPHDERYDIADEFMDVCYQLWERSWDDDAVVRDAEAGMYTDPSKVRGIEHKGKYFTVPGMALCEPSPQRTPVLFQAGASSRGQEFAAKHAEMIFLISGDTTTLRRSVDKIRAQAEEVGRGREDVRVLAGVTVVVAETDAEAQALYKQYKEAGSWDGGLVLFGGWSGVDLGALPSYEPLDHADSNSIRSAADMFGGAGKSWTAEQLGKYIAVGGATPVIVGSPQTVADELERWMDEGDIDGFQFASVHMPYTYESITELVVPELRRRGRVPEERTGGTLREKLGFKSPLLQGHPAEVARTS</sequence>
<dbReference type="RefSeq" id="WP_237821082.1">
    <property type="nucleotide sequence ID" value="NZ_JAKLTQ010000007.1"/>
</dbReference>
<dbReference type="InterPro" id="IPR051260">
    <property type="entry name" value="Diverse_substr_monoxygenases"/>
</dbReference>
<evidence type="ECO:0000313" key="7">
    <source>
        <dbReference type="EMBL" id="MCG2622612.1"/>
    </source>
</evidence>
<evidence type="ECO:0000256" key="2">
    <source>
        <dbReference type="ARBA" id="ARBA00022643"/>
    </source>
</evidence>
<organism evidence="7 8">
    <name type="scientific">Arthrobacter hankyongi</name>
    <dbReference type="NCBI Taxonomy" id="2904801"/>
    <lineage>
        <taxon>Bacteria</taxon>
        <taxon>Bacillati</taxon>
        <taxon>Actinomycetota</taxon>
        <taxon>Actinomycetes</taxon>
        <taxon>Micrococcales</taxon>
        <taxon>Micrococcaceae</taxon>
        <taxon>Arthrobacter</taxon>
    </lineage>
</organism>
<evidence type="ECO:0000256" key="3">
    <source>
        <dbReference type="ARBA" id="ARBA00023002"/>
    </source>
</evidence>
<evidence type="ECO:0000256" key="1">
    <source>
        <dbReference type="ARBA" id="ARBA00022630"/>
    </source>
</evidence>
<evidence type="ECO:0000256" key="5">
    <source>
        <dbReference type="ARBA" id="ARBA00033748"/>
    </source>
</evidence>
<protein>
    <submittedName>
        <fullName evidence="7">LLM class flavin-dependent oxidoreductase</fullName>
    </submittedName>
</protein>
<evidence type="ECO:0000313" key="8">
    <source>
        <dbReference type="Proteomes" id="UP001165368"/>
    </source>
</evidence>
<reference evidence="7" key="1">
    <citation type="submission" date="2022-01" db="EMBL/GenBank/DDBJ databases">
        <authorList>
            <person name="Jo J.-H."/>
            <person name="Im W.-T."/>
        </authorList>
    </citation>
    <scope>NUCLEOTIDE SEQUENCE</scope>
    <source>
        <strain evidence="7">I2-34</strain>
    </source>
</reference>
<evidence type="ECO:0000259" key="6">
    <source>
        <dbReference type="Pfam" id="PF00296"/>
    </source>
</evidence>
<dbReference type="InterPro" id="IPR011251">
    <property type="entry name" value="Luciferase-like_dom"/>
</dbReference>
<keyword evidence="8" id="KW-1185">Reference proteome</keyword>
<gene>
    <name evidence="7" type="ORF">LVY72_11890</name>
</gene>
<keyword evidence="4" id="KW-0503">Monooxygenase</keyword>
<comment type="similarity">
    <text evidence="5">Belongs to the NtaA/SnaA/DszA monooxygenase family.</text>
</comment>
<dbReference type="SUPFAM" id="SSF51679">
    <property type="entry name" value="Bacterial luciferase-like"/>
    <property type="match status" value="1"/>
</dbReference>
<evidence type="ECO:0000256" key="4">
    <source>
        <dbReference type="ARBA" id="ARBA00023033"/>
    </source>
</evidence>
<keyword evidence="3" id="KW-0560">Oxidoreductase</keyword>
<dbReference type="Gene3D" id="3.20.20.30">
    <property type="entry name" value="Luciferase-like domain"/>
    <property type="match status" value="1"/>
</dbReference>
<dbReference type="PANTHER" id="PTHR30011">
    <property type="entry name" value="ALKANESULFONATE MONOOXYGENASE-RELATED"/>
    <property type="match status" value="1"/>
</dbReference>
<feature type="domain" description="Luciferase-like" evidence="6">
    <location>
        <begin position="33"/>
        <end position="388"/>
    </location>
</feature>
<dbReference type="NCBIfam" id="TIGR03860">
    <property type="entry name" value="FMN_nitrolo"/>
    <property type="match status" value="1"/>
</dbReference>
<dbReference type="InterPro" id="IPR036661">
    <property type="entry name" value="Luciferase-like_sf"/>
</dbReference>
<dbReference type="Pfam" id="PF00296">
    <property type="entry name" value="Bac_luciferase"/>
    <property type="match status" value="1"/>
</dbReference>